<protein>
    <submittedName>
        <fullName evidence="1">Uncharacterized protein</fullName>
    </submittedName>
</protein>
<name>A0A0L0VLA8_9BASI</name>
<gene>
    <name evidence="1" type="ORF">PSTG_06834</name>
</gene>
<dbReference type="Proteomes" id="UP000054564">
    <property type="component" value="Unassembled WGS sequence"/>
</dbReference>
<evidence type="ECO:0000313" key="1">
    <source>
        <dbReference type="EMBL" id="KNE99981.1"/>
    </source>
</evidence>
<sequence length="288" mass="31590">MFLRLLLTGSAEGSQRGPSPQARVARLFKPGEEPCGMTLGSTCRLVAPHAGSVPLPGNLTPDGHQGESLEISNILVIQEPGKELSENSPKNGSYGHLIPQFRGRAIVANMNHNFILSIQDFTLNQKELKIPTEMNLHVLNGWGLATLKGYNSAVQKFLLEICVVTLTKYSSGLKAWHNYHGEAYPNGVDKKVKLMVKSSAKEDTKRPKRSKSAIKLHHLLTIADSFSDGSEEELEILDLALVAFWDLKGQAVSNHHFVEHKTAKPGELQFICRAALGNVLCPVVQTQQ</sequence>
<dbReference type="EMBL" id="AJIL01000041">
    <property type="protein sequence ID" value="KNE99981.1"/>
    <property type="molecule type" value="Genomic_DNA"/>
</dbReference>
<dbReference type="AlphaFoldDB" id="A0A0L0VLA8"/>
<organism evidence="1 2">
    <name type="scientific">Puccinia striiformis f. sp. tritici PST-78</name>
    <dbReference type="NCBI Taxonomy" id="1165861"/>
    <lineage>
        <taxon>Eukaryota</taxon>
        <taxon>Fungi</taxon>
        <taxon>Dikarya</taxon>
        <taxon>Basidiomycota</taxon>
        <taxon>Pucciniomycotina</taxon>
        <taxon>Pucciniomycetes</taxon>
        <taxon>Pucciniales</taxon>
        <taxon>Pucciniaceae</taxon>
        <taxon>Puccinia</taxon>
    </lineage>
</organism>
<proteinExistence type="predicted"/>
<evidence type="ECO:0000313" key="2">
    <source>
        <dbReference type="Proteomes" id="UP000054564"/>
    </source>
</evidence>
<keyword evidence="2" id="KW-1185">Reference proteome</keyword>
<accession>A0A0L0VLA8</accession>
<comment type="caution">
    <text evidence="1">The sequence shown here is derived from an EMBL/GenBank/DDBJ whole genome shotgun (WGS) entry which is preliminary data.</text>
</comment>
<reference evidence="2" key="1">
    <citation type="submission" date="2014-03" db="EMBL/GenBank/DDBJ databases">
        <title>The Genome Sequence of Puccinia striiformis f. sp. tritici PST-78.</title>
        <authorList>
            <consortium name="The Broad Institute Genome Sequencing Platform"/>
            <person name="Cuomo C."/>
            <person name="Hulbert S."/>
            <person name="Chen X."/>
            <person name="Walker B."/>
            <person name="Young S.K."/>
            <person name="Zeng Q."/>
            <person name="Gargeya S."/>
            <person name="Fitzgerald M."/>
            <person name="Haas B."/>
            <person name="Abouelleil A."/>
            <person name="Alvarado L."/>
            <person name="Arachchi H.M."/>
            <person name="Berlin A.M."/>
            <person name="Chapman S.B."/>
            <person name="Goldberg J."/>
            <person name="Griggs A."/>
            <person name="Gujja S."/>
            <person name="Hansen M."/>
            <person name="Howarth C."/>
            <person name="Imamovic A."/>
            <person name="Larimer J."/>
            <person name="McCowan C."/>
            <person name="Montmayeur A."/>
            <person name="Murphy C."/>
            <person name="Neiman D."/>
            <person name="Pearson M."/>
            <person name="Priest M."/>
            <person name="Roberts A."/>
            <person name="Saif S."/>
            <person name="Shea T."/>
            <person name="Sisk P."/>
            <person name="Sykes S."/>
            <person name="Wortman J."/>
            <person name="Nusbaum C."/>
            <person name="Birren B."/>
        </authorList>
    </citation>
    <scope>NUCLEOTIDE SEQUENCE [LARGE SCALE GENOMIC DNA]</scope>
    <source>
        <strain evidence="2">race PST-78</strain>
    </source>
</reference>